<evidence type="ECO:0000313" key="1">
    <source>
        <dbReference type="EMBL" id="KAK0406759.1"/>
    </source>
</evidence>
<accession>A0AA39LRL9</accession>
<protein>
    <submittedName>
        <fullName evidence="1">Uncharacterized protein</fullName>
    </submittedName>
</protein>
<dbReference type="Proteomes" id="UP001175271">
    <property type="component" value="Unassembled WGS sequence"/>
</dbReference>
<evidence type="ECO:0000313" key="2">
    <source>
        <dbReference type="Proteomes" id="UP001175271"/>
    </source>
</evidence>
<gene>
    <name evidence="1" type="ORF">QR680_018788</name>
</gene>
<dbReference type="AlphaFoldDB" id="A0AA39LRL9"/>
<organism evidence="1 2">
    <name type="scientific">Steinernema hermaphroditum</name>
    <dbReference type="NCBI Taxonomy" id="289476"/>
    <lineage>
        <taxon>Eukaryota</taxon>
        <taxon>Metazoa</taxon>
        <taxon>Ecdysozoa</taxon>
        <taxon>Nematoda</taxon>
        <taxon>Chromadorea</taxon>
        <taxon>Rhabditida</taxon>
        <taxon>Tylenchina</taxon>
        <taxon>Panagrolaimomorpha</taxon>
        <taxon>Strongyloidoidea</taxon>
        <taxon>Steinernematidae</taxon>
        <taxon>Steinernema</taxon>
    </lineage>
</organism>
<proteinExistence type="predicted"/>
<name>A0AA39LRL9_9BILA</name>
<dbReference type="EMBL" id="JAUCMV010000004">
    <property type="protein sequence ID" value="KAK0406759.1"/>
    <property type="molecule type" value="Genomic_DNA"/>
</dbReference>
<reference evidence="1" key="1">
    <citation type="submission" date="2023-06" db="EMBL/GenBank/DDBJ databases">
        <title>Genomic analysis of the entomopathogenic nematode Steinernema hermaphroditum.</title>
        <authorList>
            <person name="Schwarz E.M."/>
            <person name="Heppert J.K."/>
            <person name="Baniya A."/>
            <person name="Schwartz H.T."/>
            <person name="Tan C.-H."/>
            <person name="Antoshechkin I."/>
            <person name="Sternberg P.W."/>
            <person name="Goodrich-Blair H."/>
            <person name="Dillman A.R."/>
        </authorList>
    </citation>
    <scope>NUCLEOTIDE SEQUENCE</scope>
    <source>
        <strain evidence="1">PS9179</strain>
        <tissue evidence="1">Whole animal</tissue>
    </source>
</reference>
<sequence>MMQTFFAFRCKQRADARKQQWRRDGFVDILPNIYDLVNSILVINQPAHLIPLQDSTQHTENKGSSSPSLPASHISSRLFGFEQVALSVQRQPLQPRLPADDSLI</sequence>
<keyword evidence="2" id="KW-1185">Reference proteome</keyword>
<comment type="caution">
    <text evidence="1">The sequence shown here is derived from an EMBL/GenBank/DDBJ whole genome shotgun (WGS) entry which is preliminary data.</text>
</comment>